<evidence type="ECO:0000313" key="1">
    <source>
        <dbReference type="EMBL" id="GIM47970.1"/>
    </source>
</evidence>
<organism evidence="1 2">
    <name type="scientific">Collibacillus ludicampi</name>
    <dbReference type="NCBI Taxonomy" id="2771369"/>
    <lineage>
        <taxon>Bacteria</taxon>
        <taxon>Bacillati</taxon>
        <taxon>Bacillota</taxon>
        <taxon>Bacilli</taxon>
        <taxon>Bacillales</taxon>
        <taxon>Alicyclobacillaceae</taxon>
        <taxon>Collibacillus</taxon>
    </lineage>
</organism>
<name>A0AAV4LJP7_9BACL</name>
<dbReference type="Proteomes" id="UP001057291">
    <property type="component" value="Unassembled WGS sequence"/>
</dbReference>
<keyword evidence="2" id="KW-1185">Reference proteome</keyword>
<protein>
    <recommendedName>
        <fullName evidence="3">Peptidase MA-like domain-containing protein</fullName>
    </recommendedName>
</protein>
<reference evidence="1" key="1">
    <citation type="journal article" date="2023" name="Int. J. Syst. Evol. Microbiol.">
        <title>Collibacillus ludicampi gen. nov., sp. nov., a new soil bacterium of the family Alicyclobacillaceae.</title>
        <authorList>
            <person name="Jojima T."/>
            <person name="Ioku Y."/>
            <person name="Fukuta Y."/>
            <person name="Shirasaka N."/>
            <person name="Matsumura Y."/>
            <person name="Mori M."/>
        </authorList>
    </citation>
    <scope>NUCLEOTIDE SEQUENCE</scope>
    <source>
        <strain evidence="1">TP075</strain>
    </source>
</reference>
<accession>A0AAV4LJP7</accession>
<dbReference type="RefSeq" id="WP_282200896.1">
    <property type="nucleotide sequence ID" value="NZ_BOQE01000001.1"/>
</dbReference>
<dbReference type="AlphaFoldDB" id="A0AAV4LJP7"/>
<proteinExistence type="predicted"/>
<comment type="caution">
    <text evidence="1">The sequence shown here is derived from an EMBL/GenBank/DDBJ whole genome shotgun (WGS) entry which is preliminary data.</text>
</comment>
<evidence type="ECO:0008006" key="3">
    <source>
        <dbReference type="Google" id="ProtNLM"/>
    </source>
</evidence>
<gene>
    <name evidence="1" type="ORF">DNHGIG_35190</name>
</gene>
<evidence type="ECO:0000313" key="2">
    <source>
        <dbReference type="Proteomes" id="UP001057291"/>
    </source>
</evidence>
<dbReference type="EMBL" id="BOQE01000001">
    <property type="protein sequence ID" value="GIM47970.1"/>
    <property type="molecule type" value="Genomic_DNA"/>
</dbReference>
<sequence>MKGILLFGLLAFSSYFGHGQYVSSNTTNSYVYTNNDLTQTSEYLLNMENKFWTDLLSLIQMLKNSDDADSIKQQVNQVFHDESQPYQFSDQRFVHRLHRKHLPTQKANQQTNVNGIKVFAGDTRVTSNQLKLAEQIIQTISLPILQQNVGDVPAKNTRVVLFSNPQTYANSLEEAGVSPDQLKNIASETGGLTVGSDVWIPLYNLQDQSDLANVLTHELTHVVLNQKGIGDSLPTWINEGIAWHDGLLAQAQVSPQETQQLTSKLNQQIHQVAQQQQLLQLSASENDILNANYNVEWEDYLAIQNLLDTYGNQAFLTFLNGIPQTGVDESFQQTYNMSRTSYETSFYQSLAQE</sequence>